<gene>
    <name evidence="1" type="ORF">EZS27_010609</name>
</gene>
<proteinExistence type="predicted"/>
<dbReference type="EMBL" id="SNRY01000377">
    <property type="protein sequence ID" value="KAA6341594.1"/>
    <property type="molecule type" value="Genomic_DNA"/>
</dbReference>
<sequence>MRYENGMFGIFCSMGGLGFHPKKEAAHSWTASFAVVHLPAFNYKLSV</sequence>
<name>A0A5J4S6B6_9ZZZZ</name>
<reference evidence="1" key="1">
    <citation type="submission" date="2019-03" db="EMBL/GenBank/DDBJ databases">
        <title>Single cell metagenomics reveals metabolic interactions within the superorganism composed of flagellate Streblomastix strix and complex community of Bacteroidetes bacteria on its surface.</title>
        <authorList>
            <person name="Treitli S.C."/>
            <person name="Kolisko M."/>
            <person name="Husnik F."/>
            <person name="Keeling P."/>
            <person name="Hampl V."/>
        </authorList>
    </citation>
    <scope>NUCLEOTIDE SEQUENCE</scope>
    <source>
        <strain evidence="1">STM</strain>
    </source>
</reference>
<evidence type="ECO:0000313" key="1">
    <source>
        <dbReference type="EMBL" id="KAA6341594.1"/>
    </source>
</evidence>
<organism evidence="1">
    <name type="scientific">termite gut metagenome</name>
    <dbReference type="NCBI Taxonomy" id="433724"/>
    <lineage>
        <taxon>unclassified sequences</taxon>
        <taxon>metagenomes</taxon>
        <taxon>organismal metagenomes</taxon>
    </lineage>
</organism>
<comment type="caution">
    <text evidence="1">The sequence shown here is derived from an EMBL/GenBank/DDBJ whole genome shotgun (WGS) entry which is preliminary data.</text>
</comment>
<accession>A0A5J4S6B6</accession>
<dbReference type="AlphaFoldDB" id="A0A5J4S6B6"/>
<protein>
    <submittedName>
        <fullName evidence="1">Uncharacterized protein</fullName>
    </submittedName>
</protein>